<accession>A0A9P6ML53</accession>
<dbReference type="SUPFAM" id="SSF52540">
    <property type="entry name" value="P-loop containing nucleoside triphosphate hydrolases"/>
    <property type="match status" value="1"/>
</dbReference>
<reference evidence="1" key="1">
    <citation type="journal article" date="2020" name="Fungal Divers.">
        <title>Resolving the Mortierellaceae phylogeny through synthesis of multi-gene phylogenetics and phylogenomics.</title>
        <authorList>
            <person name="Vandepol N."/>
            <person name="Liber J."/>
            <person name="Desiro A."/>
            <person name="Na H."/>
            <person name="Kennedy M."/>
            <person name="Barry K."/>
            <person name="Grigoriev I.V."/>
            <person name="Miller A.N."/>
            <person name="O'Donnell K."/>
            <person name="Stajich J.E."/>
            <person name="Bonito G."/>
        </authorList>
    </citation>
    <scope>NUCLEOTIDE SEQUENCE</scope>
    <source>
        <strain evidence="1">NRRL 2769</strain>
    </source>
</reference>
<protein>
    <submittedName>
        <fullName evidence="1">Uncharacterized protein</fullName>
    </submittedName>
</protein>
<dbReference type="Proteomes" id="UP000703661">
    <property type="component" value="Unassembled WGS sequence"/>
</dbReference>
<comment type="caution">
    <text evidence="1">The sequence shown here is derived from an EMBL/GenBank/DDBJ whole genome shotgun (WGS) entry which is preliminary data.</text>
</comment>
<sequence>PKRRFDEEVFERPLKHFKPNSTVHWEARRYAYYASQTESNKPLIERIQRGEFVRVYGARASGKSSRIVDAMETLTAKGFECLYVDLQSFDVKKFWPALNQRLKVYGSVNFDDSNGFISAFSVNRKMWKRPVVIFFDEFDLLHKESWNEVRESILGTFRALKNDPGRGPNIATHVIRSIVSIGAYAILKLSQTGQELSPFNSSDNFQNTSLSLDQVHELYLQFAKDRDIVIEEFFYCGHAGLVNICGVAVEEGLPAQTNSKHVDMNDWGSIQNTLVSRMEQYGTFQKLVMDLTEKNEKRIAALTLYRNIFLGSTIEMDLPVNPPEVRDLAEYLTALGVLRSESVHKFSIASPLMDSLIRQTVIPTAFPNAPRTEPPIRSDGSLDILGVIMSALLFFDKNLIERARRVSHKIASSVSHKIASSSIRVNRRPGQRVPRESVYDSELLRILANWLSSQNGYEVIGQYNIGGVFCDIVIRQGGDAVALELVVTETTQVVQAHIDKTVNYKELLGANEGWVIHFTKEDNYLKDHPVWPAQEMLDNDIFIIHIWHNHDFTQVRLSAWGKDSHGNVVHACDEHII</sequence>
<keyword evidence="2" id="KW-1185">Reference proteome</keyword>
<organism evidence="1 2">
    <name type="scientific">Entomortierella chlamydospora</name>
    <dbReference type="NCBI Taxonomy" id="101097"/>
    <lineage>
        <taxon>Eukaryota</taxon>
        <taxon>Fungi</taxon>
        <taxon>Fungi incertae sedis</taxon>
        <taxon>Mucoromycota</taxon>
        <taxon>Mortierellomycotina</taxon>
        <taxon>Mortierellomycetes</taxon>
        <taxon>Mortierellales</taxon>
        <taxon>Mortierellaceae</taxon>
        <taxon>Entomortierella</taxon>
    </lineage>
</organism>
<gene>
    <name evidence="1" type="ORF">BGZ80_005147</name>
</gene>
<evidence type="ECO:0000313" key="1">
    <source>
        <dbReference type="EMBL" id="KAG0006763.1"/>
    </source>
</evidence>
<evidence type="ECO:0000313" key="2">
    <source>
        <dbReference type="Proteomes" id="UP000703661"/>
    </source>
</evidence>
<dbReference type="InterPro" id="IPR027417">
    <property type="entry name" value="P-loop_NTPase"/>
</dbReference>
<proteinExistence type="predicted"/>
<feature type="non-terminal residue" evidence="1">
    <location>
        <position position="1"/>
    </location>
</feature>
<dbReference type="EMBL" id="JAAAID010002556">
    <property type="protein sequence ID" value="KAG0006763.1"/>
    <property type="molecule type" value="Genomic_DNA"/>
</dbReference>
<name>A0A9P6ML53_9FUNG</name>
<dbReference type="AlphaFoldDB" id="A0A9P6ML53"/>